<dbReference type="InterPro" id="IPR011856">
    <property type="entry name" value="tRNA_endonuc-like_dom_sf"/>
</dbReference>
<proteinExistence type="predicted"/>
<dbReference type="InterPro" id="IPR011335">
    <property type="entry name" value="Restrct_endonuc-II-like"/>
</dbReference>
<comment type="caution">
    <text evidence="2">The sequence shown here is derived from an EMBL/GenBank/DDBJ whole genome shotgun (WGS) entry which is preliminary data.</text>
</comment>
<dbReference type="InterPro" id="IPR007560">
    <property type="entry name" value="Restrct_endonuc_IV_Mrr"/>
</dbReference>
<sequence length="292" mass="32783">MSSIRPIDLRFVDDLVDFVRGAGYVLDFSDVSYAVFFAAELNVNIDDPKFAVNGRSKGKRLKCFLQSCNDSDAVRLLAALWEQRSEHLIRTESPDPIANAEQRYHALLSRLSGQPQAAPTAAKPVEPVIEGCKFATFKNILLEVGTLLPHARGYAFEAFLKNLFDAFQLAAREPFRLRGEQIDGSFELDNEVYLLEAKWHGQPIGVADLHTFHGKIEQKAAWTRGLFVSNSGFTEDGLAAFGRGRRVICMDGLDLYEMLDREISLSELLKIKVRRAAETGSPFIRVRDLYPK</sequence>
<feature type="domain" description="Restriction endonuclease type IV Mrr" evidence="1">
    <location>
        <begin position="153"/>
        <end position="259"/>
    </location>
</feature>
<accession>A0ABR7BG42</accession>
<dbReference type="Gene3D" id="3.40.1350.10">
    <property type="match status" value="1"/>
</dbReference>
<dbReference type="SUPFAM" id="SSF52980">
    <property type="entry name" value="Restriction endonuclease-like"/>
    <property type="match status" value="1"/>
</dbReference>
<keyword evidence="2" id="KW-0378">Hydrolase</keyword>
<evidence type="ECO:0000313" key="3">
    <source>
        <dbReference type="Proteomes" id="UP000660131"/>
    </source>
</evidence>
<dbReference type="EMBL" id="JACONV010000009">
    <property type="protein sequence ID" value="MBC3956156.1"/>
    <property type="molecule type" value="Genomic_DNA"/>
</dbReference>
<keyword evidence="3" id="KW-1185">Reference proteome</keyword>
<dbReference type="GO" id="GO:0004519">
    <property type="term" value="F:endonuclease activity"/>
    <property type="evidence" value="ECO:0007669"/>
    <property type="project" value="UniProtKB-KW"/>
</dbReference>
<evidence type="ECO:0000259" key="1">
    <source>
        <dbReference type="Pfam" id="PF04471"/>
    </source>
</evidence>
<reference evidence="2 3" key="1">
    <citation type="submission" date="2020-08" db="EMBL/GenBank/DDBJ databases">
        <title>Putative novel bacterial strains isolated from necrotic wheat leaf tissues caused by Xanthomonas translucens.</title>
        <authorList>
            <person name="Tambong J.T."/>
        </authorList>
    </citation>
    <scope>NUCLEOTIDE SEQUENCE [LARGE SCALE GENOMIC DNA]</scope>
    <source>
        <strain evidence="2 3">DOAB 1067</strain>
    </source>
</reference>
<name>A0ABR7BG42_9PSED</name>
<keyword evidence="2" id="KW-0540">Nuclease</keyword>
<evidence type="ECO:0000313" key="2">
    <source>
        <dbReference type="EMBL" id="MBC3956156.1"/>
    </source>
</evidence>
<organism evidence="2 3">
    <name type="scientific">Pseudomonas triticifolii</name>
    <dbReference type="NCBI Taxonomy" id="2762592"/>
    <lineage>
        <taxon>Bacteria</taxon>
        <taxon>Pseudomonadati</taxon>
        <taxon>Pseudomonadota</taxon>
        <taxon>Gammaproteobacteria</taxon>
        <taxon>Pseudomonadales</taxon>
        <taxon>Pseudomonadaceae</taxon>
        <taxon>Pseudomonas</taxon>
    </lineage>
</organism>
<dbReference type="Pfam" id="PF04471">
    <property type="entry name" value="Mrr_cat"/>
    <property type="match status" value="1"/>
</dbReference>
<protein>
    <submittedName>
        <fullName evidence="2">Restriction endonuclease</fullName>
    </submittedName>
</protein>
<gene>
    <name evidence="2" type="ORF">H8S56_14180</name>
</gene>
<keyword evidence="2" id="KW-0255">Endonuclease</keyword>
<dbReference type="Proteomes" id="UP000660131">
    <property type="component" value="Unassembled WGS sequence"/>
</dbReference>